<comment type="caution">
    <text evidence="9">The sequence shown here is derived from an EMBL/GenBank/DDBJ whole genome shotgun (WGS) entry which is preliminary data.</text>
</comment>
<dbReference type="Gene3D" id="1.10.1170.10">
    <property type="entry name" value="Inhibitor Of Apoptosis Protein (2mihbC-IAP-1), Chain A"/>
    <property type="match status" value="3"/>
</dbReference>
<sequence length="847" mass="97027">MACFQQSNSRIAFVRVKLKLCLLIKIFHIGLSIFLRLVLRGHVSQKSGSLLFLQTINEKMARTFKVKICRSVSIQIAMINFHNVLLYIFARAQNIHESKKEFHRKLQKACQIAFERTPSYMHKSIARSILIALHISIYLPLASFQEELKRAENDVITYICCFFNTKNIGYIQTVSSDFNRNWYQSKSNILQEFILKQMKYNAQENKNSQTLWLECANELGSLQLKVQSTPKRCSKYQKVQATHSISIPGIDCDGIIYDKIRDPPGQKSVYVIPGDPHQESYRLSTYLKYPPTSPANPSLLAKSGFYFTGYKDRVKCFCCGLSVENWTSSDDVMAPRWHTSDCLMMKKEECGNVPIGAWWNRIYTQRQGPTTNTQNGMSPPSATPASFYSTENGNYDIELPEDTIRQAGNDHQRILGQTSQTRVQNPITVQLATITSPQHEHFLRNLDLRKEAQRAQSFISWLTDLRTVNANDLAQSGFFYLGNLDRVQCFSCGGVLRNWNYGDNVEAEHRRHFPHCRMVQGIDLQNVPLPPGERPTTNTTPSIFNEPPVPNETEQSNLRRIFQCQNPVSPHMRNEDSRFETFDHQWPQSRVKATPRQIAKAGFFFLGERDRVKCWYCNGGLQNWDPDDEPWSEHAKWFPTCEFVLQCKGPDFVHRMVSLFPNLRRPILRDPFDVPPSQSNVRQRHPSPLPPLLDPRTESKRMANEHQSAMNSNIVTQAIEMGFPRDKISQTIKRKLESGAGKYISFPGILEDLSQNSREISGVGEKLAEKVASHTVEINLPEDPLSLVQRVQELQDERKCKICLDNVADVVFVPCGHLCSCVDCAQALRKCPICRCKIEKSIRTYLS</sequence>
<reference evidence="9 10" key="1">
    <citation type="submission" date="2024-02" db="EMBL/GenBank/DDBJ databases">
        <authorList>
            <person name="Daric V."/>
            <person name="Darras S."/>
        </authorList>
    </citation>
    <scope>NUCLEOTIDE SEQUENCE [LARGE SCALE GENOMIC DNA]</scope>
</reference>
<evidence type="ECO:0000259" key="8">
    <source>
        <dbReference type="PROSITE" id="PS50089"/>
    </source>
</evidence>
<evidence type="ECO:0000256" key="1">
    <source>
        <dbReference type="ARBA" id="ARBA00006672"/>
    </source>
</evidence>
<comment type="similarity">
    <text evidence="1">Belongs to the IAP family.</text>
</comment>
<evidence type="ECO:0000313" key="9">
    <source>
        <dbReference type="EMBL" id="CAK8672493.1"/>
    </source>
</evidence>
<dbReference type="InterPro" id="IPR050784">
    <property type="entry name" value="IAP"/>
</dbReference>
<name>A0ABP0F1C7_CLALP</name>
<evidence type="ECO:0000256" key="6">
    <source>
        <dbReference type="SAM" id="MobiDB-lite"/>
    </source>
</evidence>
<dbReference type="InterPro" id="IPR001841">
    <property type="entry name" value="Znf_RING"/>
</dbReference>
<dbReference type="Pfam" id="PF13920">
    <property type="entry name" value="zf-C3HC4_3"/>
    <property type="match status" value="1"/>
</dbReference>
<keyword evidence="3 5" id="KW-0863">Zinc-finger</keyword>
<protein>
    <recommendedName>
        <fullName evidence="8">RING-type domain-containing protein</fullName>
    </recommendedName>
</protein>
<evidence type="ECO:0000256" key="7">
    <source>
        <dbReference type="SAM" id="Phobius"/>
    </source>
</evidence>
<evidence type="ECO:0000256" key="4">
    <source>
        <dbReference type="ARBA" id="ARBA00022833"/>
    </source>
</evidence>
<keyword evidence="2" id="KW-0479">Metal-binding</keyword>
<keyword evidence="4" id="KW-0862">Zinc</keyword>
<feature type="region of interest" description="Disordered" evidence="6">
    <location>
        <begin position="671"/>
        <end position="699"/>
    </location>
</feature>
<dbReference type="SUPFAM" id="SSF57924">
    <property type="entry name" value="Inhibitor of apoptosis (IAP) repeat"/>
    <property type="match status" value="3"/>
</dbReference>
<dbReference type="InterPro" id="IPR013083">
    <property type="entry name" value="Znf_RING/FYVE/PHD"/>
</dbReference>
<dbReference type="PROSITE" id="PS50089">
    <property type="entry name" value="ZF_RING_2"/>
    <property type="match status" value="1"/>
</dbReference>
<dbReference type="Pfam" id="PF00653">
    <property type="entry name" value="BIR"/>
    <property type="match status" value="3"/>
</dbReference>
<keyword evidence="7" id="KW-0812">Transmembrane</keyword>
<dbReference type="PANTHER" id="PTHR10044:SF139">
    <property type="entry name" value="DEATH-ASSOCIATED INHIBITOR OF APOPTOSIS 2"/>
    <property type="match status" value="1"/>
</dbReference>
<dbReference type="InterPro" id="IPR001370">
    <property type="entry name" value="BIR_rpt"/>
</dbReference>
<dbReference type="CDD" id="cd16713">
    <property type="entry name" value="RING-HC_BIRC2_3_7"/>
    <property type="match status" value="1"/>
</dbReference>
<dbReference type="PROSITE" id="PS50143">
    <property type="entry name" value="BIR_REPEAT_2"/>
    <property type="match status" value="3"/>
</dbReference>
<dbReference type="Gene3D" id="3.30.40.10">
    <property type="entry name" value="Zinc/RING finger domain, C3HC4 (zinc finger)"/>
    <property type="match status" value="1"/>
</dbReference>
<feature type="domain" description="RING-type" evidence="8">
    <location>
        <begin position="800"/>
        <end position="835"/>
    </location>
</feature>
<dbReference type="EMBL" id="CAWYQH010000001">
    <property type="protein sequence ID" value="CAK8672493.1"/>
    <property type="molecule type" value="Genomic_DNA"/>
</dbReference>
<keyword evidence="7" id="KW-0472">Membrane</keyword>
<dbReference type="PANTHER" id="PTHR10044">
    <property type="entry name" value="INHIBITOR OF APOPTOSIS"/>
    <property type="match status" value="1"/>
</dbReference>
<evidence type="ECO:0000256" key="5">
    <source>
        <dbReference type="PROSITE-ProRule" id="PRU00175"/>
    </source>
</evidence>
<organism evidence="9 10">
    <name type="scientific">Clavelina lepadiformis</name>
    <name type="common">Light-bulb sea squirt</name>
    <name type="synonym">Ascidia lepadiformis</name>
    <dbReference type="NCBI Taxonomy" id="159417"/>
    <lineage>
        <taxon>Eukaryota</taxon>
        <taxon>Metazoa</taxon>
        <taxon>Chordata</taxon>
        <taxon>Tunicata</taxon>
        <taxon>Ascidiacea</taxon>
        <taxon>Aplousobranchia</taxon>
        <taxon>Clavelinidae</taxon>
        <taxon>Clavelina</taxon>
    </lineage>
</organism>
<dbReference type="SMART" id="SM00238">
    <property type="entry name" value="BIR"/>
    <property type="match status" value="3"/>
</dbReference>
<gene>
    <name evidence="9" type="ORF">CVLEPA_LOCUS1438</name>
</gene>
<feature type="transmembrane region" description="Helical" evidence="7">
    <location>
        <begin position="20"/>
        <end position="39"/>
    </location>
</feature>
<dbReference type="PROSITE" id="PS01282">
    <property type="entry name" value="BIR_REPEAT_1"/>
    <property type="match status" value="2"/>
</dbReference>
<evidence type="ECO:0000313" key="10">
    <source>
        <dbReference type="Proteomes" id="UP001642483"/>
    </source>
</evidence>
<dbReference type="Gene3D" id="1.10.8.10">
    <property type="entry name" value="DNA helicase RuvA subunit, C-terminal domain"/>
    <property type="match status" value="1"/>
</dbReference>
<accession>A0ABP0F1C7</accession>
<evidence type="ECO:0000256" key="2">
    <source>
        <dbReference type="ARBA" id="ARBA00022723"/>
    </source>
</evidence>
<keyword evidence="7" id="KW-1133">Transmembrane helix</keyword>
<dbReference type="Proteomes" id="UP001642483">
    <property type="component" value="Unassembled WGS sequence"/>
</dbReference>
<proteinExistence type="inferred from homology"/>
<evidence type="ECO:0000256" key="3">
    <source>
        <dbReference type="ARBA" id="ARBA00022771"/>
    </source>
</evidence>
<dbReference type="SMART" id="SM00184">
    <property type="entry name" value="RING"/>
    <property type="match status" value="1"/>
</dbReference>
<keyword evidence="10" id="KW-1185">Reference proteome</keyword>
<dbReference type="CDD" id="cd00022">
    <property type="entry name" value="BIR"/>
    <property type="match status" value="3"/>
</dbReference>